<organism evidence="2 3">
    <name type="scientific">Pelosinus fermentans JBW45</name>
    <dbReference type="NCBI Taxonomy" id="1192197"/>
    <lineage>
        <taxon>Bacteria</taxon>
        <taxon>Bacillati</taxon>
        <taxon>Bacillota</taxon>
        <taxon>Negativicutes</taxon>
        <taxon>Selenomonadales</taxon>
        <taxon>Sporomusaceae</taxon>
        <taxon>Pelosinus</taxon>
    </lineage>
</organism>
<dbReference type="KEGG" id="pft:JBW_01539"/>
<sequence>MPKLYELAEEYRLLAEQLEDMENLDQQTVIDTLEGSTQLMDIEEKTAAIIRMVKNWESEIPAYEEEIKRLTESKKAIDNRVKSVKAYLKGCLEAAGLARVKIGVFNARLQNNSRGSVIVDDPNIVPAKYIDIIPQQEIPNNDRLYQDLNIGLKVPGVRYEVGKHLRIG</sequence>
<dbReference type="AlphaFoldDB" id="I8TUJ5"/>
<reference evidence="3" key="2">
    <citation type="submission" date="2015-02" db="EMBL/GenBank/DDBJ databases">
        <title>Complete Genome Sequence of Pelosinus fermentans JBW45.</title>
        <authorList>
            <person name="De Leon K.B."/>
            <person name="Utturkar S.M."/>
            <person name="Camilleri L.B."/>
            <person name="Arkin A.P."/>
            <person name="Fields M.W."/>
            <person name="Brown S.D."/>
            <person name="Wall J.D."/>
        </authorList>
    </citation>
    <scope>NUCLEOTIDE SEQUENCE [LARGE SCALE GENOMIC DNA]</scope>
    <source>
        <strain evidence="3">JBW45</strain>
    </source>
</reference>
<dbReference type="InterPro" id="IPR008840">
    <property type="entry name" value="Sipho_Gp157"/>
</dbReference>
<proteinExistence type="predicted"/>
<dbReference type="EMBL" id="CP010978">
    <property type="protein sequence ID" value="AJQ26889.1"/>
    <property type="molecule type" value="Genomic_DNA"/>
</dbReference>
<evidence type="ECO:0000313" key="2">
    <source>
        <dbReference type="EMBL" id="AJQ26889.1"/>
    </source>
</evidence>
<reference evidence="2 3" key="1">
    <citation type="journal article" date="2015" name="Genome Announc.">
        <title>Complete Genome Sequence of Pelosinus fermentans JBW45, a Member of a Remarkably Competitive Group of Negativicutes in the Firmicutes Phylum.</title>
        <authorList>
            <person name="De Leon K.B."/>
            <person name="Utturkar S.M."/>
            <person name="Camilleri L.B."/>
            <person name="Elias D.A."/>
            <person name="Arkin A.P."/>
            <person name="Fields M.W."/>
            <person name="Brown S.D."/>
            <person name="Wall J.D."/>
        </authorList>
    </citation>
    <scope>NUCLEOTIDE SEQUENCE [LARGE SCALE GENOMIC DNA]</scope>
    <source>
        <strain evidence="2 3">JBW45</strain>
    </source>
</reference>
<dbReference type="OrthoDB" id="8611610at2"/>
<name>I8TUJ5_9FIRM</name>
<evidence type="ECO:0000313" key="3">
    <source>
        <dbReference type="Proteomes" id="UP000005361"/>
    </source>
</evidence>
<evidence type="ECO:0000256" key="1">
    <source>
        <dbReference type="SAM" id="Coils"/>
    </source>
</evidence>
<dbReference type="RefSeq" id="WP_007959663.1">
    <property type="nucleotide sequence ID" value="NZ_CP010978.1"/>
</dbReference>
<gene>
    <name evidence="2" type="ORF">JBW_01539</name>
</gene>
<feature type="coiled-coil region" evidence="1">
    <location>
        <begin position="53"/>
        <end position="80"/>
    </location>
</feature>
<keyword evidence="1" id="KW-0175">Coiled coil</keyword>
<accession>I8TUJ5</accession>
<dbReference type="HOGENOM" id="CLU_124446_2_0_9"/>
<dbReference type="STRING" id="1192197.JBW_01539"/>
<dbReference type="Pfam" id="PF05565">
    <property type="entry name" value="Sipho_Gp157"/>
    <property type="match status" value="1"/>
</dbReference>
<protein>
    <submittedName>
        <fullName evidence="2">Gp157 family protein</fullName>
    </submittedName>
</protein>
<dbReference type="Proteomes" id="UP000005361">
    <property type="component" value="Chromosome"/>
</dbReference>